<evidence type="ECO:0000256" key="8">
    <source>
        <dbReference type="SAM" id="MobiDB-lite"/>
    </source>
</evidence>
<keyword evidence="1" id="KW-0479">Metal-binding</keyword>
<dbReference type="OrthoDB" id="6271419at2759"/>
<feature type="region of interest" description="Disordered" evidence="8">
    <location>
        <begin position="1405"/>
        <end position="1468"/>
    </location>
</feature>
<feature type="compositionally biased region" description="Polar residues" evidence="8">
    <location>
        <begin position="1146"/>
        <end position="1188"/>
    </location>
</feature>
<feature type="domain" description="C2H2-type" evidence="9">
    <location>
        <begin position="364"/>
        <end position="394"/>
    </location>
</feature>
<feature type="domain" description="C2H2-type" evidence="9">
    <location>
        <begin position="396"/>
        <end position="425"/>
    </location>
</feature>
<dbReference type="Proteomes" id="UP000308267">
    <property type="component" value="Unassembled WGS sequence"/>
</dbReference>
<feature type="compositionally biased region" description="Low complexity" evidence="8">
    <location>
        <begin position="1512"/>
        <end position="1528"/>
    </location>
</feature>
<feature type="region of interest" description="Disordered" evidence="8">
    <location>
        <begin position="577"/>
        <end position="613"/>
    </location>
</feature>
<feature type="domain" description="C2H2-type" evidence="9">
    <location>
        <begin position="427"/>
        <end position="456"/>
    </location>
</feature>
<protein>
    <recommendedName>
        <fullName evidence="9">C2H2-type domain-containing protein</fullName>
    </recommendedName>
</protein>
<organism evidence="10 11">
    <name type="scientific">Opisthorchis felineus</name>
    <dbReference type="NCBI Taxonomy" id="147828"/>
    <lineage>
        <taxon>Eukaryota</taxon>
        <taxon>Metazoa</taxon>
        <taxon>Spiralia</taxon>
        <taxon>Lophotrochozoa</taxon>
        <taxon>Platyhelminthes</taxon>
        <taxon>Trematoda</taxon>
        <taxon>Digenea</taxon>
        <taxon>Opisthorchiida</taxon>
        <taxon>Opisthorchiata</taxon>
        <taxon>Opisthorchiidae</taxon>
        <taxon>Opisthorchis</taxon>
    </lineage>
</organism>
<feature type="region of interest" description="Disordered" evidence="8">
    <location>
        <begin position="731"/>
        <end position="750"/>
    </location>
</feature>
<dbReference type="SMART" id="SM00355">
    <property type="entry name" value="ZnF_C2H2"/>
    <property type="match status" value="8"/>
</dbReference>
<feature type="region of interest" description="Disordered" evidence="8">
    <location>
        <begin position="1667"/>
        <end position="1691"/>
    </location>
</feature>
<keyword evidence="4" id="KW-0862">Zinc</keyword>
<feature type="domain" description="C2H2-type" evidence="9">
    <location>
        <begin position="277"/>
        <end position="305"/>
    </location>
</feature>
<evidence type="ECO:0000313" key="11">
    <source>
        <dbReference type="Proteomes" id="UP000308267"/>
    </source>
</evidence>
<sequence>MSSLANPALPSQGPILMQPPGISSSLDGVDGNVDQRILKRRADSESESDSDTSSEEEESSDDDKHVAENPILKERLKQLDRYATRIHHTTHSPNPVVEPITIPALYNTNLPVAECTNNNGSLSAHGKSSGPSELADSSSTPSEYRSHQLSVAESPNPCSGPASLNTSVTPKHNFSPPYGILTSAANSGPASQSDQLGNIPAYQKYSGSFSCKPAEQSMGYSLPSHIDNSSIHRIPGGDYTEEDNQEFVCDVCNAIYSNRSSLRSHMKKHINHVTKRHQCDQCPYSTQYGKNLFKHMESMHMTDKEGQYHCGECSRKFPNEMSLRDHECTMSQCSSYRCPECGRVFKTKLRLKYHADIHNPRKPYVCDVEGCDRAFRTPKYLKNHRDEFHRMQPKNYLCPVEGCDLIFHRKTHLKRHIATHDESEKKYHCQWPNCQRRFCSEETLNLHYRKHTGEKPFNCALCPFSCYNKPSLNEHYRLQHAKDANVEGPYKTFSPQFSSPQRLSVSSFGMGAHVEGTNAIQGRTSTPVPVVRHRMADILESCGPQPPGPLDAEINGILDSLDKESDLPDLFNSGTFDFEHSNQEAPPFRNHSHPSATSHLSPTHERGVGHSSGSHDFLLHNRAEAVNGHTSSGDPSLTTILTTVLTELQQAEASGSVEEFERAKTNALNSLPTFSTGTRLGEQIDSIMDDILDAIMNQPFQVTRSMFFSSKSFTRDESHMIESLEQQLLADTPLVAPTPPRRRGRRPKLQQQLQPFLERIFSLETSTAEAMSAHLVNVAQQERNATFYSNFYQPVGFPRSRGRGRGCRPRGGTGRPLSLTLRLLSDDTVSRAGQGVYRAQGMGVRGALVNRRIRGGIRGRYRIERPSSSLAHSFPPTSDDGTGLPGVNVASHLSPSTISRQNETRQITSAHGNNLRSTNLYAENCSSPHDELQDASMQLRAIRKSAESDEELDELEEADECDEDVSNVGYNLPETKTNSESHIRQTNVDVCSEMNRNKMSDSSSYQREKESVNQDALGEMLEDLGVIVKRIGERAAARNQPHSQDSPVYNQPLNLAEYAGGDRQSDCSVASLLLGATKTTRTRAENHVPSVQLPSMAALASGSVGTPASTGGSTPGCPPNAEFHSHSPRLSSSSHPQHPSSVPGSRLSNQSNTPLSDLNTSNIERTTPGPQNQSVSPNDYKTQPTEYQRSAPMWSCESMCCPTTRENCLISPEQVDPNGTYSPMAPGSVSAGTHMYNKEENADTTQSYHPTDLSTRMLSYDPEQRSPMSPKLHPNLADTERATLQTKPGVFQPYPVHFSSDSTAMGSLMSAVEAVDHLRSLSALGAKYTASLSRNEDEKSGQSYSQFRLPGYQYTGQRQQPNVASPPLPSHRMDSTSPAAAHGQPQHYLTDMFTSSHMPSALNNLLCRDRKGDGPTPASLGPVGSAAQSSSPTRLEFPPHTNPGSAGTMTGAYSPYHPSSISSRCSSRGRNELCGGGGGGGGPAVGASYPLVTTSTVSACSSTSSSSSSSARSYLQELYQQQQQQQLQREQHYQHHHQQQPQQRSVKSPVNNLTTRQLLSEAAATAYAHGLGRCDGQNFGGSGLSVPGVHQMNHANNSPRHSTYSHHTGNAFSPTQYNRYHVSETNSYTHPNAHSEVTEHGFHAGDFGTNGFPYMGQQDPYSLYQQQLRQSSHAHHMLSRSMEHSQPQTATQLAHSIHEVSGLAAAEAAAAAAYAYHQYHQQQQAHRHGLAAHASNAHSHYQNLLSPTSRGYYPGQLDEHLSPRDLALYSAQPSERRDPKSAYLAESYRNSHGAASGRFLF</sequence>
<evidence type="ECO:0000256" key="7">
    <source>
        <dbReference type="PROSITE-ProRule" id="PRU00042"/>
    </source>
</evidence>
<dbReference type="PANTHER" id="PTHR24379">
    <property type="entry name" value="KRAB AND ZINC FINGER DOMAIN-CONTAINING"/>
    <property type="match status" value="1"/>
</dbReference>
<comment type="caution">
    <text evidence="10">The sequence shown here is derived from an EMBL/GenBank/DDBJ whole genome shotgun (WGS) entry which is preliminary data.</text>
</comment>
<dbReference type="EMBL" id="SJOL01008099">
    <property type="protein sequence ID" value="TGZ61125.1"/>
    <property type="molecule type" value="Genomic_DNA"/>
</dbReference>
<feature type="region of interest" description="Disordered" evidence="8">
    <location>
        <begin position="1"/>
        <end position="71"/>
    </location>
</feature>
<feature type="compositionally biased region" description="Low complexity" evidence="8">
    <location>
        <begin position="1128"/>
        <end position="1145"/>
    </location>
</feature>
<evidence type="ECO:0000259" key="9">
    <source>
        <dbReference type="PROSITE" id="PS50157"/>
    </source>
</evidence>
<feature type="compositionally biased region" description="Acidic residues" evidence="8">
    <location>
        <begin position="45"/>
        <end position="61"/>
    </location>
</feature>
<gene>
    <name evidence="10" type="ORF">CRM22_008160</name>
</gene>
<dbReference type="STRING" id="147828.A0A4S2LCI8"/>
<dbReference type="SUPFAM" id="SSF57667">
    <property type="entry name" value="beta-beta-alpha zinc fingers"/>
    <property type="match status" value="3"/>
</dbReference>
<dbReference type="Pfam" id="PF00096">
    <property type="entry name" value="zf-C2H2"/>
    <property type="match status" value="2"/>
</dbReference>
<dbReference type="PROSITE" id="PS00028">
    <property type="entry name" value="ZINC_FINGER_C2H2_1"/>
    <property type="match status" value="6"/>
</dbReference>
<dbReference type="InterPro" id="IPR013087">
    <property type="entry name" value="Znf_C2H2_type"/>
</dbReference>
<keyword evidence="5" id="KW-0805">Transcription regulation</keyword>
<evidence type="ECO:0000256" key="3">
    <source>
        <dbReference type="ARBA" id="ARBA00022771"/>
    </source>
</evidence>
<dbReference type="PANTHER" id="PTHR24379:SF121">
    <property type="entry name" value="C2H2-TYPE DOMAIN-CONTAINING PROTEIN"/>
    <property type="match status" value="1"/>
</dbReference>
<dbReference type="FunFam" id="3.30.160.60:FF:000032">
    <property type="entry name" value="Krueppel-like factor 4"/>
    <property type="match status" value="1"/>
</dbReference>
<feature type="region of interest" description="Disordered" evidence="8">
    <location>
        <begin position="121"/>
        <end position="171"/>
    </location>
</feature>
<feature type="compositionally biased region" description="Low complexity" evidence="8">
    <location>
        <begin position="1102"/>
        <end position="1112"/>
    </location>
</feature>
<dbReference type="Gene3D" id="3.30.160.60">
    <property type="entry name" value="Classic Zinc Finger"/>
    <property type="match status" value="6"/>
</dbReference>
<accession>A0A4S2LCI8</accession>
<evidence type="ECO:0000256" key="2">
    <source>
        <dbReference type="ARBA" id="ARBA00022737"/>
    </source>
</evidence>
<dbReference type="GO" id="GO:0008270">
    <property type="term" value="F:zinc ion binding"/>
    <property type="evidence" value="ECO:0007669"/>
    <property type="project" value="UniProtKB-KW"/>
</dbReference>
<feature type="region of interest" description="Disordered" evidence="8">
    <location>
        <begin position="1102"/>
        <end position="1189"/>
    </location>
</feature>
<keyword evidence="6" id="KW-0804">Transcription</keyword>
<feature type="region of interest" description="Disordered" evidence="8">
    <location>
        <begin position="1357"/>
        <end position="1383"/>
    </location>
</feature>
<evidence type="ECO:0000313" key="10">
    <source>
        <dbReference type="EMBL" id="TGZ61125.1"/>
    </source>
</evidence>
<reference evidence="10 11" key="1">
    <citation type="journal article" date="2019" name="BMC Genomics">
        <title>New insights from Opisthorchis felineus genome: update on genomics of the epidemiologically important liver flukes.</title>
        <authorList>
            <person name="Ershov N.I."/>
            <person name="Mordvinov V.A."/>
            <person name="Prokhortchouk E.B."/>
            <person name="Pakharukova M.Y."/>
            <person name="Gunbin K.V."/>
            <person name="Ustyantsev K."/>
            <person name="Genaev M.A."/>
            <person name="Blinov A.G."/>
            <person name="Mazur A."/>
            <person name="Boulygina E."/>
            <person name="Tsygankova S."/>
            <person name="Khrameeva E."/>
            <person name="Chekanov N."/>
            <person name="Fan G."/>
            <person name="Xiao A."/>
            <person name="Zhang H."/>
            <person name="Xu X."/>
            <person name="Yang H."/>
            <person name="Solovyev V."/>
            <person name="Lee S.M."/>
            <person name="Liu X."/>
            <person name="Afonnikov D.A."/>
            <person name="Skryabin K.G."/>
        </authorList>
    </citation>
    <scope>NUCLEOTIDE SEQUENCE [LARGE SCALE GENOMIC DNA]</scope>
    <source>
        <strain evidence="10">AK-0245</strain>
        <tissue evidence="10">Whole organism</tissue>
    </source>
</reference>
<feature type="compositionally biased region" description="Polar residues" evidence="8">
    <location>
        <begin position="129"/>
        <end position="171"/>
    </location>
</feature>
<feature type="compositionally biased region" description="Low complexity" evidence="8">
    <location>
        <begin position="1459"/>
        <end position="1468"/>
    </location>
</feature>
<feature type="domain" description="C2H2-type" evidence="9">
    <location>
        <begin position="336"/>
        <end position="363"/>
    </location>
</feature>
<keyword evidence="2" id="KW-0677">Repeat</keyword>
<proteinExistence type="predicted"/>
<dbReference type="InterPro" id="IPR036236">
    <property type="entry name" value="Znf_C2H2_sf"/>
</dbReference>
<feature type="domain" description="C2H2-type" evidence="9">
    <location>
        <begin position="247"/>
        <end position="277"/>
    </location>
</feature>
<feature type="region of interest" description="Disordered" evidence="8">
    <location>
        <begin position="1512"/>
        <end position="1549"/>
    </location>
</feature>
<evidence type="ECO:0000256" key="6">
    <source>
        <dbReference type="ARBA" id="ARBA00023163"/>
    </source>
</evidence>
<keyword evidence="3 7" id="KW-0863">Zinc-finger</keyword>
<evidence type="ECO:0000256" key="1">
    <source>
        <dbReference type="ARBA" id="ARBA00022723"/>
    </source>
</evidence>
<name>A0A4S2LCI8_OPIFE</name>
<keyword evidence="11" id="KW-1185">Reference proteome</keyword>
<evidence type="ECO:0000256" key="4">
    <source>
        <dbReference type="ARBA" id="ARBA00022833"/>
    </source>
</evidence>
<evidence type="ECO:0000256" key="5">
    <source>
        <dbReference type="ARBA" id="ARBA00023015"/>
    </source>
</evidence>
<dbReference type="PROSITE" id="PS50157">
    <property type="entry name" value="ZINC_FINGER_C2H2_2"/>
    <property type="match status" value="6"/>
</dbReference>
<feature type="compositionally biased region" description="Basic and acidic residues" evidence="8">
    <location>
        <begin position="62"/>
        <end position="71"/>
    </location>
</feature>